<sequence>MKIKIRIAKPEDAGKIVAINKIGWLTTYVNQENGITKADILSKNFNRQKAWRESIQNHKRESHFWIAECDGKIIGYISAKKDKEYNELGIYILPKFQSMGIGGRLIKKAFKWLGEEKKIRISVVGYNAKAINFYSKHGFIKIKNENHKLPSGKNLPTIMMIK</sequence>
<dbReference type="SUPFAM" id="SSF55729">
    <property type="entry name" value="Acyl-CoA N-acyltransferases (Nat)"/>
    <property type="match status" value="1"/>
</dbReference>
<accession>A0A1G2ELV6</accession>
<dbReference type="InterPro" id="IPR050276">
    <property type="entry name" value="MshD_Acetyltransferase"/>
</dbReference>
<name>A0A1G2ELV6_9BACT</name>
<gene>
    <name evidence="2" type="ORF">A2427_00550</name>
</gene>
<dbReference type="InterPro" id="IPR000182">
    <property type="entry name" value="GNAT_dom"/>
</dbReference>
<evidence type="ECO:0000313" key="3">
    <source>
        <dbReference type="Proteomes" id="UP000176326"/>
    </source>
</evidence>
<feature type="domain" description="N-acetyltransferase" evidence="1">
    <location>
        <begin position="3"/>
        <end position="162"/>
    </location>
</feature>
<organism evidence="2 3">
    <name type="scientific">Candidatus Nealsonbacteria bacterium RIFOXYC1_FULL_40_7</name>
    <dbReference type="NCBI Taxonomy" id="1801678"/>
    <lineage>
        <taxon>Bacteria</taxon>
        <taxon>Candidatus Nealsoniibacteriota</taxon>
    </lineage>
</organism>
<dbReference type="CDD" id="cd04301">
    <property type="entry name" value="NAT_SF"/>
    <property type="match status" value="1"/>
</dbReference>
<reference evidence="2 3" key="1">
    <citation type="journal article" date="2016" name="Nat. Commun.">
        <title>Thousands of microbial genomes shed light on interconnected biogeochemical processes in an aquifer system.</title>
        <authorList>
            <person name="Anantharaman K."/>
            <person name="Brown C.T."/>
            <person name="Hug L.A."/>
            <person name="Sharon I."/>
            <person name="Castelle C.J."/>
            <person name="Probst A.J."/>
            <person name="Thomas B.C."/>
            <person name="Singh A."/>
            <person name="Wilkins M.J."/>
            <person name="Karaoz U."/>
            <person name="Brodie E.L."/>
            <person name="Williams K.H."/>
            <person name="Hubbard S.S."/>
            <person name="Banfield J.F."/>
        </authorList>
    </citation>
    <scope>NUCLEOTIDE SEQUENCE [LARGE SCALE GENOMIC DNA]</scope>
</reference>
<dbReference type="PANTHER" id="PTHR43617">
    <property type="entry name" value="L-AMINO ACID N-ACETYLTRANSFERASE"/>
    <property type="match status" value="1"/>
</dbReference>
<dbReference type="Proteomes" id="UP000176326">
    <property type="component" value="Unassembled WGS sequence"/>
</dbReference>
<dbReference type="AlphaFoldDB" id="A0A1G2ELV6"/>
<evidence type="ECO:0000313" key="2">
    <source>
        <dbReference type="EMBL" id="OGZ26773.1"/>
    </source>
</evidence>
<dbReference type="GO" id="GO:0016747">
    <property type="term" value="F:acyltransferase activity, transferring groups other than amino-acyl groups"/>
    <property type="evidence" value="ECO:0007669"/>
    <property type="project" value="InterPro"/>
</dbReference>
<dbReference type="EMBL" id="MHMN01000056">
    <property type="protein sequence ID" value="OGZ26773.1"/>
    <property type="molecule type" value="Genomic_DNA"/>
</dbReference>
<dbReference type="Gene3D" id="3.40.630.30">
    <property type="match status" value="1"/>
</dbReference>
<dbReference type="Pfam" id="PF00583">
    <property type="entry name" value="Acetyltransf_1"/>
    <property type="match status" value="1"/>
</dbReference>
<proteinExistence type="predicted"/>
<protein>
    <recommendedName>
        <fullName evidence="1">N-acetyltransferase domain-containing protein</fullName>
    </recommendedName>
</protein>
<evidence type="ECO:0000259" key="1">
    <source>
        <dbReference type="PROSITE" id="PS51186"/>
    </source>
</evidence>
<comment type="caution">
    <text evidence="2">The sequence shown here is derived from an EMBL/GenBank/DDBJ whole genome shotgun (WGS) entry which is preliminary data.</text>
</comment>
<dbReference type="InterPro" id="IPR016181">
    <property type="entry name" value="Acyl_CoA_acyltransferase"/>
</dbReference>
<dbReference type="PROSITE" id="PS51186">
    <property type="entry name" value="GNAT"/>
    <property type="match status" value="1"/>
</dbReference>